<feature type="region of interest" description="Disordered" evidence="1">
    <location>
        <begin position="332"/>
        <end position="362"/>
    </location>
</feature>
<feature type="chain" id="PRO_5003259896" evidence="2">
    <location>
        <begin position="19"/>
        <end position="362"/>
    </location>
</feature>
<dbReference type="InterPro" id="IPR000627">
    <property type="entry name" value="Intradiol_dOase_C"/>
</dbReference>
<dbReference type="SUPFAM" id="SSF49482">
    <property type="entry name" value="Aromatic compound dioxygenase"/>
    <property type="match status" value="1"/>
</dbReference>
<dbReference type="OrthoDB" id="121380at2759"/>
<dbReference type="PANTHER" id="PTHR34315:SF1">
    <property type="entry name" value="INTRADIOL RING-CLEAVAGE DIOXYGENASES DOMAIN-CONTAINING PROTEIN-RELATED"/>
    <property type="match status" value="1"/>
</dbReference>
<dbReference type="AlphaFoldDB" id="F0XE25"/>
<keyword evidence="5" id="KW-1185">Reference proteome</keyword>
<keyword evidence="2" id="KW-0732">Signal</keyword>
<dbReference type="EMBL" id="GL629765">
    <property type="protein sequence ID" value="EFX04512.1"/>
    <property type="molecule type" value="Genomic_DNA"/>
</dbReference>
<gene>
    <name evidence="4" type="ORF">CMQ_1440</name>
</gene>
<dbReference type="RefSeq" id="XP_014173994.1">
    <property type="nucleotide sequence ID" value="XM_014318519.1"/>
</dbReference>
<proteinExistence type="predicted"/>
<dbReference type="Proteomes" id="UP000007796">
    <property type="component" value="Unassembled WGS sequence"/>
</dbReference>
<dbReference type="GO" id="GO:0016702">
    <property type="term" value="F:oxidoreductase activity, acting on single donors with incorporation of molecular oxygen, incorporation of two atoms of oxygen"/>
    <property type="evidence" value="ECO:0007669"/>
    <property type="project" value="InterPro"/>
</dbReference>
<dbReference type="PANTHER" id="PTHR34315">
    <property type="match status" value="1"/>
</dbReference>
<sequence>MRFSSIITGLALGGAAVAHPGHNVQQEAAERRDYLQSVKRTSLGHCAAKLKARNLQVENVRRRVARVEKMRQKRGIKRRDLSSVLATDHNETLAGYTNTTDPATLFSGYNSYVAGEYVRENIIEDREGVDIALDYQVIDVDTCEPVPNVYVEIWHCNATGVYSSIVANGNGDSSDDSNINKTWLRGIHLSDDNGVAEFESIFPGHYTSRATHIHVMVHTNATLLANSTLGTASYASHVGQTFFDQSLITEVELQAPYNTNTQDLTANADDSILSEEADTEDVDPLMEYTLLGDSISNGLFAWIAFGINSTLSDSVTPAAYLYADGGVENSASSVGGGSNGGSGGSPSNGTSTGNGTAPSGIA</sequence>
<evidence type="ECO:0000259" key="3">
    <source>
        <dbReference type="Pfam" id="PF00775"/>
    </source>
</evidence>
<dbReference type="STRING" id="655863.F0XE25"/>
<dbReference type="Gene3D" id="2.60.130.10">
    <property type="entry name" value="Aromatic compound dioxygenase"/>
    <property type="match status" value="1"/>
</dbReference>
<keyword evidence="4" id="KW-0560">Oxidoreductase</keyword>
<dbReference type="InParanoid" id="F0XE25"/>
<accession>F0XE25</accession>
<dbReference type="CDD" id="cd03457">
    <property type="entry name" value="intradiol_dioxygenase_like"/>
    <property type="match status" value="1"/>
</dbReference>
<dbReference type="InterPro" id="IPR015889">
    <property type="entry name" value="Intradiol_dOase_core"/>
</dbReference>
<dbReference type="GeneID" id="25974319"/>
<evidence type="ECO:0000256" key="2">
    <source>
        <dbReference type="SAM" id="SignalP"/>
    </source>
</evidence>
<name>F0XE25_GROCL</name>
<evidence type="ECO:0000256" key="1">
    <source>
        <dbReference type="SAM" id="MobiDB-lite"/>
    </source>
</evidence>
<feature type="domain" description="Intradiol ring-cleavage dioxygenases" evidence="3">
    <location>
        <begin position="119"/>
        <end position="210"/>
    </location>
</feature>
<organism evidence="5">
    <name type="scientific">Grosmannia clavigera (strain kw1407 / UAMH 11150)</name>
    <name type="common">Blue stain fungus</name>
    <name type="synonym">Graphiocladiella clavigera</name>
    <dbReference type="NCBI Taxonomy" id="655863"/>
    <lineage>
        <taxon>Eukaryota</taxon>
        <taxon>Fungi</taxon>
        <taxon>Dikarya</taxon>
        <taxon>Ascomycota</taxon>
        <taxon>Pezizomycotina</taxon>
        <taxon>Sordariomycetes</taxon>
        <taxon>Sordariomycetidae</taxon>
        <taxon>Ophiostomatales</taxon>
        <taxon>Ophiostomataceae</taxon>
        <taxon>Leptographium</taxon>
    </lineage>
</organism>
<reference evidence="4 5" key="1">
    <citation type="journal article" date="2011" name="Proc. Natl. Acad. Sci. U.S.A.">
        <title>Genome and transcriptome analyses of the mountain pine beetle-fungal symbiont Grosmannia clavigera, a lodgepole pine pathogen.</title>
        <authorList>
            <person name="DiGuistini S."/>
            <person name="Wang Y."/>
            <person name="Liao N.Y."/>
            <person name="Taylor G."/>
            <person name="Tanguay P."/>
            <person name="Feau N."/>
            <person name="Henrissat B."/>
            <person name="Chan S.K."/>
            <person name="Hesse-Orce U."/>
            <person name="Alamouti S.M."/>
            <person name="Tsui C.K.M."/>
            <person name="Docking R.T."/>
            <person name="Levasseur A."/>
            <person name="Haridas S."/>
            <person name="Robertson G."/>
            <person name="Birol I."/>
            <person name="Holt R.A."/>
            <person name="Marra M.A."/>
            <person name="Hamelin R.C."/>
            <person name="Hirst M."/>
            <person name="Jones S.J.M."/>
            <person name="Bohlmann J."/>
            <person name="Breuil C."/>
        </authorList>
    </citation>
    <scope>NUCLEOTIDE SEQUENCE [LARGE SCALE GENOMIC DNA]</scope>
    <source>
        <strain evidence="5">kw1407 / UAMH 11150</strain>
    </source>
</reference>
<protein>
    <submittedName>
        <fullName evidence="4">Intradiol ring-cleavage dioxygenase</fullName>
    </submittedName>
</protein>
<dbReference type="Pfam" id="PF00775">
    <property type="entry name" value="Dioxygenase_C"/>
    <property type="match status" value="1"/>
</dbReference>
<feature type="compositionally biased region" description="Gly residues" evidence="1">
    <location>
        <begin position="334"/>
        <end position="346"/>
    </location>
</feature>
<dbReference type="eggNOG" id="ENOG502QPRK">
    <property type="taxonomic scope" value="Eukaryota"/>
</dbReference>
<dbReference type="HOGENOM" id="CLU_027719_0_1_1"/>
<keyword evidence="4" id="KW-0223">Dioxygenase</keyword>
<evidence type="ECO:0000313" key="4">
    <source>
        <dbReference type="EMBL" id="EFX04512.1"/>
    </source>
</evidence>
<feature type="compositionally biased region" description="Low complexity" evidence="1">
    <location>
        <begin position="347"/>
        <end position="362"/>
    </location>
</feature>
<dbReference type="GO" id="GO:0008199">
    <property type="term" value="F:ferric iron binding"/>
    <property type="evidence" value="ECO:0007669"/>
    <property type="project" value="InterPro"/>
</dbReference>
<feature type="signal peptide" evidence="2">
    <location>
        <begin position="1"/>
        <end position="18"/>
    </location>
</feature>
<evidence type="ECO:0000313" key="5">
    <source>
        <dbReference type="Proteomes" id="UP000007796"/>
    </source>
</evidence>